<keyword evidence="3" id="KW-1185">Reference proteome</keyword>
<evidence type="ECO:0000313" key="2">
    <source>
        <dbReference type="EMBL" id="AOT70958.1"/>
    </source>
</evidence>
<dbReference type="STRING" id="1424294.Gferi_16145"/>
<evidence type="ECO:0000313" key="3">
    <source>
        <dbReference type="Proteomes" id="UP000095743"/>
    </source>
</evidence>
<proteinExistence type="predicted"/>
<name>A0A1D8GJ58_9FIRM</name>
<dbReference type="RefSeq" id="WP_069978275.1">
    <property type="nucleotide sequence ID" value="NZ_CP017269.1"/>
</dbReference>
<keyword evidence="1" id="KW-1133">Transmembrane helix</keyword>
<dbReference type="EMBL" id="CP017269">
    <property type="protein sequence ID" value="AOT70958.1"/>
    <property type="molecule type" value="Genomic_DNA"/>
</dbReference>
<feature type="transmembrane region" description="Helical" evidence="1">
    <location>
        <begin position="7"/>
        <end position="30"/>
    </location>
</feature>
<reference evidence="2 3" key="1">
    <citation type="submission" date="2016-09" db="EMBL/GenBank/DDBJ databases">
        <title>Genomic analysis reveals versatility of anaerobic energy metabolism of Geosporobacter ferrireducens IRF9 of phylum Firmicutes.</title>
        <authorList>
            <person name="Kim S.-J."/>
        </authorList>
    </citation>
    <scope>NUCLEOTIDE SEQUENCE [LARGE SCALE GENOMIC DNA]</scope>
    <source>
        <strain evidence="2 3">IRF9</strain>
    </source>
</reference>
<sequence>MKISRRWIASVTAALIFGNLFGSMLTVGWLNYKLKKDSAAIVREIIIKEQDTILIELRKGLEDEINRIIQQKKGEITGEVRKMIEDTLESKQKEINRQLEKAVDDYIKRKLKSIIPIG</sequence>
<organism evidence="2 3">
    <name type="scientific">Geosporobacter ferrireducens</name>
    <dbReference type="NCBI Taxonomy" id="1424294"/>
    <lineage>
        <taxon>Bacteria</taxon>
        <taxon>Bacillati</taxon>
        <taxon>Bacillota</taxon>
        <taxon>Clostridia</taxon>
        <taxon>Peptostreptococcales</taxon>
        <taxon>Thermotaleaceae</taxon>
        <taxon>Geosporobacter</taxon>
    </lineage>
</organism>
<dbReference type="KEGG" id="gfe:Gferi_16145"/>
<dbReference type="Proteomes" id="UP000095743">
    <property type="component" value="Chromosome"/>
</dbReference>
<evidence type="ECO:0000256" key="1">
    <source>
        <dbReference type="SAM" id="Phobius"/>
    </source>
</evidence>
<gene>
    <name evidence="2" type="ORF">Gferi_16145</name>
</gene>
<dbReference type="OrthoDB" id="9837852at2"/>
<dbReference type="AlphaFoldDB" id="A0A1D8GJ58"/>
<keyword evidence="1" id="KW-0472">Membrane</keyword>
<accession>A0A1D8GJ58</accession>
<protein>
    <submittedName>
        <fullName evidence="2">Uncharacterized protein</fullName>
    </submittedName>
</protein>
<keyword evidence="1" id="KW-0812">Transmembrane</keyword>